<dbReference type="OrthoDB" id="2142040at2759"/>
<gene>
    <name evidence="3" type="ORF">M404DRAFT_123564</name>
</gene>
<dbReference type="Pfam" id="PF00092">
    <property type="entry name" value="VWA"/>
    <property type="match status" value="1"/>
</dbReference>
<organism evidence="3 4">
    <name type="scientific">Pisolithus tinctorius Marx 270</name>
    <dbReference type="NCBI Taxonomy" id="870435"/>
    <lineage>
        <taxon>Eukaryota</taxon>
        <taxon>Fungi</taxon>
        <taxon>Dikarya</taxon>
        <taxon>Basidiomycota</taxon>
        <taxon>Agaricomycotina</taxon>
        <taxon>Agaricomycetes</taxon>
        <taxon>Agaricomycetidae</taxon>
        <taxon>Boletales</taxon>
        <taxon>Sclerodermatineae</taxon>
        <taxon>Pisolithaceae</taxon>
        <taxon>Pisolithus</taxon>
    </lineage>
</organism>
<accession>A0A0C3JTA4</accession>
<feature type="region of interest" description="Disordered" evidence="1">
    <location>
        <begin position="1"/>
        <end position="21"/>
    </location>
</feature>
<reference evidence="4" key="2">
    <citation type="submission" date="2015-01" db="EMBL/GenBank/DDBJ databases">
        <title>Evolutionary Origins and Diversification of the Mycorrhizal Mutualists.</title>
        <authorList>
            <consortium name="DOE Joint Genome Institute"/>
            <consortium name="Mycorrhizal Genomics Consortium"/>
            <person name="Kohler A."/>
            <person name="Kuo A."/>
            <person name="Nagy L.G."/>
            <person name="Floudas D."/>
            <person name="Copeland A."/>
            <person name="Barry K.W."/>
            <person name="Cichocki N."/>
            <person name="Veneault-Fourrey C."/>
            <person name="LaButti K."/>
            <person name="Lindquist E.A."/>
            <person name="Lipzen A."/>
            <person name="Lundell T."/>
            <person name="Morin E."/>
            <person name="Murat C."/>
            <person name="Riley R."/>
            <person name="Ohm R."/>
            <person name="Sun H."/>
            <person name="Tunlid A."/>
            <person name="Henrissat B."/>
            <person name="Grigoriev I.V."/>
            <person name="Hibbett D.S."/>
            <person name="Martin F."/>
        </authorList>
    </citation>
    <scope>NUCLEOTIDE SEQUENCE [LARGE SCALE GENOMIC DNA]</scope>
    <source>
        <strain evidence="4">Marx 270</strain>
    </source>
</reference>
<keyword evidence="4" id="KW-1185">Reference proteome</keyword>
<dbReference type="SMART" id="SM00327">
    <property type="entry name" value="VWA"/>
    <property type="match status" value="1"/>
</dbReference>
<sequence length="259" mass="28872">MVPPSPVSSTSRSRRRDRNPSYLAKPLRQESKENALETLRKYDTVLIVDDSGSMRGALWEEAKEALAGLASIAADYDSNGLDIHFLNYTESALGIKDAYRVEALFRQVEPEGYTPIGERLEGLLSDYLRDLEKAQRQYEKGDSSALKRIKPVNFIVITDGCPTDDPASVIIAAARRLDAKHFPLTQVGIQFVQIGNSRKATAYLRELDDTLSGHYNIRDIVDTTPYMNTKLTSDMLIKILLGGINRRVDHRGAEAVMGL</sequence>
<dbReference type="PANTHER" id="PTHR34706">
    <property type="entry name" value="SLR1338 PROTEIN"/>
    <property type="match status" value="1"/>
</dbReference>
<dbReference type="PANTHER" id="PTHR34706:SF1">
    <property type="entry name" value="VWFA DOMAIN-CONTAINING PROTEIN"/>
    <property type="match status" value="1"/>
</dbReference>
<dbReference type="AlphaFoldDB" id="A0A0C3JTA4"/>
<dbReference type="InterPro" id="IPR036465">
    <property type="entry name" value="vWFA_dom_sf"/>
</dbReference>
<dbReference type="EMBL" id="KN831947">
    <property type="protein sequence ID" value="KIO12343.1"/>
    <property type="molecule type" value="Genomic_DNA"/>
</dbReference>
<dbReference type="STRING" id="870435.A0A0C3JTA4"/>
<evidence type="ECO:0000259" key="2">
    <source>
        <dbReference type="PROSITE" id="PS50234"/>
    </source>
</evidence>
<evidence type="ECO:0000256" key="1">
    <source>
        <dbReference type="SAM" id="MobiDB-lite"/>
    </source>
</evidence>
<protein>
    <recommendedName>
        <fullName evidence="2">VWFA domain-containing protein</fullName>
    </recommendedName>
</protein>
<dbReference type="SUPFAM" id="SSF53300">
    <property type="entry name" value="vWA-like"/>
    <property type="match status" value="1"/>
</dbReference>
<proteinExistence type="predicted"/>
<feature type="domain" description="VWFA" evidence="2">
    <location>
        <begin position="43"/>
        <end position="235"/>
    </location>
</feature>
<evidence type="ECO:0000313" key="3">
    <source>
        <dbReference type="EMBL" id="KIO12343.1"/>
    </source>
</evidence>
<evidence type="ECO:0000313" key="4">
    <source>
        <dbReference type="Proteomes" id="UP000054217"/>
    </source>
</evidence>
<name>A0A0C3JTA4_PISTI</name>
<dbReference type="Proteomes" id="UP000054217">
    <property type="component" value="Unassembled WGS sequence"/>
</dbReference>
<dbReference type="InParanoid" id="A0A0C3JTA4"/>
<dbReference type="PROSITE" id="PS50234">
    <property type="entry name" value="VWFA"/>
    <property type="match status" value="1"/>
</dbReference>
<reference evidence="3 4" key="1">
    <citation type="submission" date="2014-04" db="EMBL/GenBank/DDBJ databases">
        <authorList>
            <consortium name="DOE Joint Genome Institute"/>
            <person name="Kuo A."/>
            <person name="Kohler A."/>
            <person name="Costa M.D."/>
            <person name="Nagy L.G."/>
            <person name="Floudas D."/>
            <person name="Copeland A."/>
            <person name="Barry K.W."/>
            <person name="Cichocki N."/>
            <person name="Veneault-Fourrey C."/>
            <person name="LaButti K."/>
            <person name="Lindquist E.A."/>
            <person name="Lipzen A."/>
            <person name="Lundell T."/>
            <person name="Morin E."/>
            <person name="Murat C."/>
            <person name="Sun H."/>
            <person name="Tunlid A."/>
            <person name="Henrissat B."/>
            <person name="Grigoriev I.V."/>
            <person name="Hibbett D.S."/>
            <person name="Martin F."/>
            <person name="Nordberg H.P."/>
            <person name="Cantor M.N."/>
            <person name="Hua S.X."/>
        </authorList>
    </citation>
    <scope>NUCLEOTIDE SEQUENCE [LARGE SCALE GENOMIC DNA]</scope>
    <source>
        <strain evidence="3 4">Marx 270</strain>
    </source>
</reference>
<dbReference type="InterPro" id="IPR002035">
    <property type="entry name" value="VWF_A"/>
</dbReference>
<dbReference type="Gene3D" id="3.40.50.410">
    <property type="entry name" value="von Willebrand factor, type A domain"/>
    <property type="match status" value="1"/>
</dbReference>
<dbReference type="HOGENOM" id="CLU_040578_1_1_1"/>